<gene>
    <name evidence="1" type="ORF">SM39_3092</name>
</gene>
<dbReference type="KEGG" id="smar:SM39_3092"/>
<sequence>MRPSLRVQPGAEPFFFWLSRHRPPRLPRRKPRPAWVYSAFIVIIHRNNQKKRIFIPDPMMQCVPPMMKKVLISLR</sequence>
<protein>
    <submittedName>
        <fullName evidence="1">Uncharacterized protein</fullName>
    </submittedName>
</protein>
<organism evidence="1">
    <name type="scientific">Serratia marcescens SM39</name>
    <dbReference type="NCBI Taxonomy" id="1334564"/>
    <lineage>
        <taxon>Bacteria</taxon>
        <taxon>Pseudomonadati</taxon>
        <taxon>Pseudomonadota</taxon>
        <taxon>Gammaproteobacteria</taxon>
        <taxon>Enterobacterales</taxon>
        <taxon>Yersiniaceae</taxon>
        <taxon>Serratia</taxon>
    </lineage>
</organism>
<dbReference type="AlphaFoldDB" id="A0AAT9E528"/>
<proteinExistence type="predicted"/>
<name>A0AAT9E528_SERMA</name>
<accession>A0AAT9E528</accession>
<dbReference type="EMBL" id="AP013063">
    <property type="protein sequence ID" value="BAO35064.1"/>
    <property type="molecule type" value="Genomic_DNA"/>
</dbReference>
<evidence type="ECO:0000313" key="1">
    <source>
        <dbReference type="EMBL" id="BAO35064.1"/>
    </source>
</evidence>
<reference evidence="1" key="1">
    <citation type="journal article" date="2014" name="Genome Biol. Evol.">
        <title>Genome evolution and plasticity of Serratia marcescens, an important multidrug-resistant nosocomial pathogen.</title>
        <authorList>
            <person name="Iguchi A."/>
            <person name="Nagaya Y."/>
            <person name="Pradel E."/>
            <person name="Ooka T."/>
            <person name="Ogura Y."/>
            <person name="Katsura K."/>
            <person name="Kurokawa K."/>
            <person name="Oshima K."/>
            <person name="Hattori M."/>
            <person name="Parkhill J."/>
            <person name="Sebaihia M."/>
            <person name="Coulthurst S.J."/>
            <person name="Gotoh N."/>
            <person name="Thomson N.R."/>
            <person name="Ewbank J.J."/>
            <person name="Hayashi T."/>
        </authorList>
    </citation>
    <scope>NUCLEOTIDE SEQUENCE</scope>
    <source>
        <strain evidence="1">SM39</strain>
    </source>
</reference>